<keyword evidence="5 9" id="KW-0195">Cyclin</keyword>
<dbReference type="Pfam" id="PF02984">
    <property type="entry name" value="Cyclin_C"/>
    <property type="match status" value="1"/>
</dbReference>
<evidence type="ECO:0000256" key="10">
    <source>
        <dbReference type="SAM" id="Coils"/>
    </source>
</evidence>
<feature type="transmembrane region" description="Helical" evidence="12">
    <location>
        <begin position="76"/>
        <end position="93"/>
    </location>
</feature>
<feature type="domain" description="Cyclin-like" evidence="13">
    <location>
        <begin position="692"/>
        <end position="778"/>
    </location>
</feature>
<evidence type="ECO:0000256" key="5">
    <source>
        <dbReference type="ARBA" id="ARBA00023127"/>
    </source>
</evidence>
<dbReference type="SUPFAM" id="SSF47954">
    <property type="entry name" value="Cyclin-like"/>
    <property type="match status" value="2"/>
</dbReference>
<evidence type="ECO:0000259" key="14">
    <source>
        <dbReference type="SMART" id="SM01332"/>
    </source>
</evidence>
<evidence type="ECO:0000313" key="16">
    <source>
        <dbReference type="WBParaSite" id="Gr19_v10_g7046.t1"/>
    </source>
</evidence>
<evidence type="ECO:0000256" key="1">
    <source>
        <dbReference type="ARBA" id="ARBA00004370"/>
    </source>
</evidence>
<dbReference type="PANTHER" id="PTHR10736:SF31">
    <property type="entry name" value="BESTROPHIN HOMOLOG 14"/>
    <property type="match status" value="1"/>
</dbReference>
<keyword evidence="3 12" id="KW-0812">Transmembrane</keyword>
<dbReference type="GO" id="GO:0016020">
    <property type="term" value="C:membrane"/>
    <property type="evidence" value="ECO:0007669"/>
    <property type="project" value="UniProtKB-SubCell"/>
</dbReference>
<evidence type="ECO:0000256" key="12">
    <source>
        <dbReference type="SAM" id="Phobius"/>
    </source>
</evidence>
<evidence type="ECO:0000256" key="6">
    <source>
        <dbReference type="ARBA" id="ARBA00023136"/>
    </source>
</evidence>
<dbReference type="WBParaSite" id="Gr19_v10_g7046.t1">
    <property type="protein sequence ID" value="Gr19_v10_g7046.t1"/>
    <property type="gene ID" value="Gr19_v10_g7046"/>
</dbReference>
<feature type="region of interest" description="Disordered" evidence="11">
    <location>
        <begin position="480"/>
        <end position="550"/>
    </location>
</feature>
<evidence type="ECO:0000313" key="15">
    <source>
        <dbReference type="Proteomes" id="UP000887572"/>
    </source>
</evidence>
<feature type="compositionally biased region" description="Basic and acidic residues" evidence="11">
    <location>
        <begin position="526"/>
        <end position="536"/>
    </location>
</feature>
<dbReference type="GO" id="GO:0051301">
    <property type="term" value="P:cell division"/>
    <property type="evidence" value="ECO:0007669"/>
    <property type="project" value="UniProtKB-KW"/>
</dbReference>
<keyword evidence="15" id="KW-1185">Reference proteome</keyword>
<organism evidence="15 16">
    <name type="scientific">Globodera rostochiensis</name>
    <name type="common">Golden nematode worm</name>
    <name type="synonym">Heterodera rostochiensis</name>
    <dbReference type="NCBI Taxonomy" id="31243"/>
    <lineage>
        <taxon>Eukaryota</taxon>
        <taxon>Metazoa</taxon>
        <taxon>Ecdysozoa</taxon>
        <taxon>Nematoda</taxon>
        <taxon>Chromadorea</taxon>
        <taxon>Rhabditida</taxon>
        <taxon>Tylenchina</taxon>
        <taxon>Tylenchomorpha</taxon>
        <taxon>Tylenchoidea</taxon>
        <taxon>Heteroderidae</taxon>
        <taxon>Heteroderinae</taxon>
        <taxon>Globodera</taxon>
    </lineage>
</organism>
<reference evidence="16" key="1">
    <citation type="submission" date="2022-11" db="UniProtKB">
        <authorList>
            <consortium name="WormBaseParasite"/>
        </authorList>
    </citation>
    <scope>IDENTIFICATION</scope>
</reference>
<feature type="domain" description="Cyclin C-terminal" evidence="14">
    <location>
        <begin position="787"/>
        <end position="905"/>
    </location>
</feature>
<dbReference type="InterPro" id="IPR013763">
    <property type="entry name" value="Cyclin-like_dom"/>
</dbReference>
<proteinExistence type="inferred from homology"/>
<evidence type="ECO:0000256" key="3">
    <source>
        <dbReference type="ARBA" id="ARBA00022692"/>
    </source>
</evidence>
<dbReference type="InterPro" id="IPR004367">
    <property type="entry name" value="Cyclin_C-dom"/>
</dbReference>
<sequence length="907" mass="104933">MNPNSKTLAVTYSFNLLNSIQLAELLKEYICCSPKLCGTTTRAVEVTMTISYEEEFSSLMLRWRGSIWKAVLKDLIAFYIAYYVILYAQWGMMDDSQKEYFTGWIKWCEIGTQYIPLSFLLGFFVAVVVARWWEQFNWISWPDKFMMCVSTCLPGRENMETRKTLARWTSLQSAIAWTGISVRTLKRFPTERHLVESKLMTEEEYDMYTAINAPHGKWFVPLMWILNMLKQKVHERRIDTVQLQMLVEQLIKFRDGFAMLYVYDWVKVPLVYAQVVSIATYGYFFICLIGRQPKLDPKSMEQEITILFPIFTTFQMLFYIGWLKVGQYLMNPFGEDDDDFELNYVLDRNTYIAHMIASELADQIPSKITDEMEVTLPHTRASFKIQDIIPKGHLTDFQIAPKDMQLIRANELANAMMELEQKRKKLSTIFRTAGKKDGGPKVVNSKDSVEENRRLTTSIEEEMMLRNRDLNVQKNVDARTQQHKGTGHQNAAPIGKGGNKLPAVAVPHQKRQAAHLVKTGESSSGSDKDMKDEPRPKRACSQTEKENNNTVGNTVVPVTAFSRSLLIDSTKKELGAGGAMRAAPIVGRKRTSALLTTRDSNVGETKLSPSQEEEKLENEQKMEQDEEQQPPPSQEVFNFDKENERDMAAMSQYAQDIFLYYKYRERSFQVGDYIRAGKHPEITSEVRAKLVDWMVELQETFELNHETLYLAVKLVDMFLNRTTNTVLCTQMQLVASAAIFVASKFDERAPPLIDDFIYLAEESFSREQILEMERVMLKVVDFDLGAPLSYRFLRRYARVCKLDMGTLTLARYVLETSLMFMDYCRVSESRIAAAALLLALRMKGIGDWGPILDKYTGFKRSEIESLMWRLNRMVAERKQHYPDLDTVFRKYSHEIFFEVAKIKLLRE</sequence>
<dbReference type="Proteomes" id="UP000887572">
    <property type="component" value="Unplaced"/>
</dbReference>
<evidence type="ECO:0000256" key="7">
    <source>
        <dbReference type="ARBA" id="ARBA00023306"/>
    </source>
</evidence>
<dbReference type="PANTHER" id="PTHR10736">
    <property type="entry name" value="BESTROPHIN"/>
    <property type="match status" value="1"/>
</dbReference>
<feature type="coiled-coil region" evidence="10">
    <location>
        <begin position="402"/>
        <end position="429"/>
    </location>
</feature>
<evidence type="ECO:0000259" key="13">
    <source>
        <dbReference type="SMART" id="SM00385"/>
    </source>
</evidence>
<dbReference type="SMART" id="SM01332">
    <property type="entry name" value="Cyclin_C"/>
    <property type="match status" value="1"/>
</dbReference>
<dbReference type="GO" id="GO:0005254">
    <property type="term" value="F:chloride channel activity"/>
    <property type="evidence" value="ECO:0007669"/>
    <property type="project" value="InterPro"/>
</dbReference>
<dbReference type="InterPro" id="IPR000615">
    <property type="entry name" value="Bestrophin"/>
</dbReference>
<evidence type="ECO:0000256" key="11">
    <source>
        <dbReference type="SAM" id="MobiDB-lite"/>
    </source>
</evidence>
<dbReference type="Pfam" id="PF00134">
    <property type="entry name" value="Cyclin_N"/>
    <property type="match status" value="1"/>
</dbReference>
<accession>A0A914I5D8</accession>
<comment type="subcellular location">
    <subcellularLocation>
        <location evidence="1">Membrane</location>
    </subcellularLocation>
</comment>
<keyword evidence="7" id="KW-0131">Cell cycle</keyword>
<keyword evidence="2" id="KW-0132">Cell division</keyword>
<feature type="transmembrane region" description="Helical" evidence="12">
    <location>
        <begin position="270"/>
        <end position="291"/>
    </location>
</feature>
<dbReference type="InterPro" id="IPR021134">
    <property type="entry name" value="Bestrophin-like"/>
</dbReference>
<evidence type="ECO:0000256" key="4">
    <source>
        <dbReference type="ARBA" id="ARBA00022989"/>
    </source>
</evidence>
<dbReference type="Gene3D" id="1.10.472.10">
    <property type="entry name" value="Cyclin-like"/>
    <property type="match status" value="2"/>
</dbReference>
<dbReference type="AlphaFoldDB" id="A0A914I5D8"/>
<name>A0A914I5D8_GLORO</name>
<keyword evidence="4 12" id="KW-1133">Transmembrane helix</keyword>
<protein>
    <submittedName>
        <fullName evidence="16">G2/mitotic-specific cyclin-B3</fullName>
    </submittedName>
</protein>
<feature type="region of interest" description="Disordered" evidence="11">
    <location>
        <begin position="596"/>
        <end position="636"/>
    </location>
</feature>
<dbReference type="InterPro" id="IPR006671">
    <property type="entry name" value="Cyclin_N"/>
</dbReference>
<feature type="domain" description="Cyclin-like" evidence="13">
    <location>
        <begin position="791"/>
        <end position="872"/>
    </location>
</feature>
<feature type="transmembrane region" description="Helical" evidence="12">
    <location>
        <begin position="303"/>
        <end position="322"/>
    </location>
</feature>
<evidence type="ECO:0000256" key="2">
    <source>
        <dbReference type="ARBA" id="ARBA00022618"/>
    </source>
</evidence>
<comment type="similarity">
    <text evidence="9">Belongs to the cyclin family.</text>
</comment>
<feature type="transmembrane region" description="Helical" evidence="12">
    <location>
        <begin position="114"/>
        <end position="133"/>
    </location>
</feature>
<dbReference type="Pfam" id="PF01062">
    <property type="entry name" value="Bestrophin"/>
    <property type="match status" value="1"/>
</dbReference>
<feature type="compositionally biased region" description="Polar residues" evidence="11">
    <location>
        <begin position="596"/>
        <end position="610"/>
    </location>
</feature>
<evidence type="ECO:0000256" key="9">
    <source>
        <dbReference type="RuleBase" id="RU000383"/>
    </source>
</evidence>
<keyword evidence="10" id="KW-0175">Coiled coil</keyword>
<dbReference type="SMART" id="SM00385">
    <property type="entry name" value="CYCLIN"/>
    <property type="match status" value="2"/>
</dbReference>
<comment type="similarity">
    <text evidence="8">Belongs to the anion channel-forming bestrophin (TC 1.A.46) family. Calcium-sensitive chloride channel subfamily.</text>
</comment>
<evidence type="ECO:0000256" key="8">
    <source>
        <dbReference type="ARBA" id="ARBA00034769"/>
    </source>
</evidence>
<dbReference type="FunFam" id="1.10.472.10:FF:000001">
    <property type="entry name" value="G2/mitotic-specific cyclin"/>
    <property type="match status" value="1"/>
</dbReference>
<keyword evidence="6 12" id="KW-0472">Membrane</keyword>
<dbReference type="InterPro" id="IPR036915">
    <property type="entry name" value="Cyclin-like_sf"/>
</dbReference>